<protein>
    <submittedName>
        <fullName evidence="4">Uncharacterized protein</fullName>
    </submittedName>
</protein>
<organism evidence="4">
    <name type="scientific">viral metagenome</name>
    <dbReference type="NCBI Taxonomy" id="1070528"/>
    <lineage>
        <taxon>unclassified sequences</taxon>
        <taxon>metagenomes</taxon>
        <taxon>organismal metagenomes</taxon>
    </lineage>
</organism>
<dbReference type="InterPro" id="IPR006110">
    <property type="entry name" value="Pol_omega/Rpo6/RPB6"/>
</dbReference>
<keyword evidence="2" id="KW-0804">Transcription</keyword>
<evidence type="ECO:0000256" key="2">
    <source>
        <dbReference type="ARBA" id="ARBA00023163"/>
    </source>
</evidence>
<dbReference type="GO" id="GO:0006360">
    <property type="term" value="P:transcription by RNA polymerase I"/>
    <property type="evidence" value="ECO:0007669"/>
    <property type="project" value="TreeGrafter"/>
</dbReference>
<dbReference type="InterPro" id="IPR036161">
    <property type="entry name" value="RPB6/omega-like_sf"/>
</dbReference>
<evidence type="ECO:0000313" key="4">
    <source>
        <dbReference type="EMBL" id="QHT96672.1"/>
    </source>
</evidence>
<keyword evidence="1" id="KW-0240">DNA-directed RNA polymerase</keyword>
<dbReference type="Pfam" id="PF01192">
    <property type="entry name" value="RNA_pol_Rpb6"/>
    <property type="match status" value="1"/>
</dbReference>
<accession>A0A6C0IUB9</accession>
<evidence type="ECO:0000256" key="1">
    <source>
        <dbReference type="ARBA" id="ARBA00022478"/>
    </source>
</evidence>
<dbReference type="EMBL" id="MN740262">
    <property type="protein sequence ID" value="QHT96672.1"/>
    <property type="molecule type" value="Genomic_DNA"/>
</dbReference>
<dbReference type="PANTHER" id="PTHR47227:SF5">
    <property type="entry name" value="DNA-DIRECTED RNA POLYMERASES I, II, AND III SUBUNIT RPABC2"/>
    <property type="match status" value="1"/>
</dbReference>
<evidence type="ECO:0000256" key="3">
    <source>
        <dbReference type="SAM" id="MobiDB-lite"/>
    </source>
</evidence>
<dbReference type="GO" id="GO:0003899">
    <property type="term" value="F:DNA-directed RNA polymerase activity"/>
    <property type="evidence" value="ECO:0007669"/>
    <property type="project" value="InterPro"/>
</dbReference>
<name>A0A6C0IUB9_9ZZZZ</name>
<dbReference type="GO" id="GO:0003677">
    <property type="term" value="F:DNA binding"/>
    <property type="evidence" value="ECO:0007669"/>
    <property type="project" value="InterPro"/>
</dbReference>
<dbReference type="Gene3D" id="3.90.940.10">
    <property type="match status" value="1"/>
</dbReference>
<feature type="region of interest" description="Disordered" evidence="3">
    <location>
        <begin position="1"/>
        <end position="69"/>
    </location>
</feature>
<dbReference type="SUPFAM" id="SSF63562">
    <property type="entry name" value="RPB6/omega subunit-like"/>
    <property type="match status" value="1"/>
</dbReference>
<dbReference type="GO" id="GO:0000428">
    <property type="term" value="C:DNA-directed RNA polymerase complex"/>
    <property type="evidence" value="ECO:0007669"/>
    <property type="project" value="UniProtKB-KW"/>
</dbReference>
<dbReference type="AlphaFoldDB" id="A0A6C0IUB9"/>
<feature type="compositionally biased region" description="Acidic residues" evidence="3">
    <location>
        <begin position="35"/>
        <end position="67"/>
    </location>
</feature>
<reference evidence="4" key="1">
    <citation type="journal article" date="2020" name="Nature">
        <title>Giant virus diversity and host interactions through global metagenomics.</title>
        <authorList>
            <person name="Schulz F."/>
            <person name="Roux S."/>
            <person name="Paez-Espino D."/>
            <person name="Jungbluth S."/>
            <person name="Walsh D.A."/>
            <person name="Denef V.J."/>
            <person name="McMahon K.D."/>
            <person name="Konstantinidis K.T."/>
            <person name="Eloe-Fadrosh E.A."/>
            <person name="Kyrpides N.C."/>
            <person name="Woyke T."/>
        </authorList>
    </citation>
    <scope>NUCLEOTIDE SEQUENCE</scope>
    <source>
        <strain evidence="4">GVMAG-M-3300024302-11</strain>
    </source>
</reference>
<sequence>MPPKKTSSLKDSNKISKNNTKKKGKVVKTQSETETSSDEESEEEPAVDNDEETEEVLSTEEVAIDSDTENKECEIEQMIKDDLEFFNEDDTSEIQQNIDIVYLEKENRITNPRLTRYEMVRILGERTKQLTMGAKALVKNIQDLSYEEVAVEELKLDMIPIKIKRPLPNNKIEIWELNELSKKHLDAYINE</sequence>
<dbReference type="PANTHER" id="PTHR47227">
    <property type="entry name" value="DNA-DIRECTED RNA POLYMERASE SUBUNIT K"/>
    <property type="match status" value="1"/>
</dbReference>
<dbReference type="GO" id="GO:0006366">
    <property type="term" value="P:transcription by RNA polymerase II"/>
    <property type="evidence" value="ECO:0007669"/>
    <property type="project" value="TreeGrafter"/>
</dbReference>
<proteinExistence type="predicted"/>
<dbReference type="GO" id="GO:0042797">
    <property type="term" value="P:tRNA transcription by RNA polymerase III"/>
    <property type="evidence" value="ECO:0007669"/>
    <property type="project" value="TreeGrafter"/>
</dbReference>